<dbReference type="Proteomes" id="UP001189429">
    <property type="component" value="Unassembled WGS sequence"/>
</dbReference>
<protein>
    <submittedName>
        <fullName evidence="1">Uncharacterized protein</fullName>
    </submittedName>
</protein>
<evidence type="ECO:0000313" key="2">
    <source>
        <dbReference type="Proteomes" id="UP001189429"/>
    </source>
</evidence>
<feature type="non-terminal residue" evidence="1">
    <location>
        <position position="1"/>
    </location>
</feature>
<evidence type="ECO:0000313" key="1">
    <source>
        <dbReference type="EMBL" id="CAK0812445.1"/>
    </source>
</evidence>
<proteinExistence type="predicted"/>
<gene>
    <name evidence="1" type="ORF">PCOR1329_LOCUS16730</name>
</gene>
<accession>A0ABN9R2G4</accession>
<comment type="caution">
    <text evidence="1">The sequence shown here is derived from an EMBL/GenBank/DDBJ whole genome shotgun (WGS) entry which is preliminary data.</text>
</comment>
<reference evidence="1" key="1">
    <citation type="submission" date="2023-10" db="EMBL/GenBank/DDBJ databases">
        <authorList>
            <person name="Chen Y."/>
            <person name="Shah S."/>
            <person name="Dougan E. K."/>
            <person name="Thang M."/>
            <person name="Chan C."/>
        </authorList>
    </citation>
    <scope>NUCLEOTIDE SEQUENCE [LARGE SCALE GENOMIC DNA]</scope>
</reference>
<organism evidence="1 2">
    <name type="scientific">Prorocentrum cordatum</name>
    <dbReference type="NCBI Taxonomy" id="2364126"/>
    <lineage>
        <taxon>Eukaryota</taxon>
        <taxon>Sar</taxon>
        <taxon>Alveolata</taxon>
        <taxon>Dinophyceae</taxon>
        <taxon>Prorocentrales</taxon>
        <taxon>Prorocentraceae</taxon>
        <taxon>Prorocentrum</taxon>
    </lineage>
</organism>
<keyword evidence="2" id="KW-1185">Reference proteome</keyword>
<sequence length="194" mass="21009">GNAAAGAAGGAAAKRGKKGEKDDLMKLVTAIGRLVLAQARAVADLAAVVYVTFMMPLSRGLPAAMRAAGKKYEEGSKAMKESGASQEHFKKRGPPRIHVFLAAFQCVAKQVWENTIVSSEMETIAEAVLCFRLKPLRKEEGVEQQRLVITNFNKDTKLALARRPYIMNVLQYEGATAVHGSAPRGPLEREIAKM</sequence>
<name>A0ABN9R2G4_9DINO</name>
<feature type="non-terminal residue" evidence="1">
    <location>
        <position position="194"/>
    </location>
</feature>
<dbReference type="EMBL" id="CAUYUJ010005142">
    <property type="protein sequence ID" value="CAK0812445.1"/>
    <property type="molecule type" value="Genomic_DNA"/>
</dbReference>